<dbReference type="PaxDb" id="4113-PGSC0003DMT400085739"/>
<feature type="region of interest" description="Disordered" evidence="1">
    <location>
        <begin position="99"/>
        <end position="156"/>
    </location>
</feature>
<organism evidence="2 3">
    <name type="scientific">Solanum tuberosum</name>
    <name type="common">Potato</name>
    <dbReference type="NCBI Taxonomy" id="4113"/>
    <lineage>
        <taxon>Eukaryota</taxon>
        <taxon>Viridiplantae</taxon>
        <taxon>Streptophyta</taxon>
        <taxon>Embryophyta</taxon>
        <taxon>Tracheophyta</taxon>
        <taxon>Spermatophyta</taxon>
        <taxon>Magnoliopsida</taxon>
        <taxon>eudicotyledons</taxon>
        <taxon>Gunneridae</taxon>
        <taxon>Pentapetalae</taxon>
        <taxon>asterids</taxon>
        <taxon>lamiids</taxon>
        <taxon>Solanales</taxon>
        <taxon>Solanaceae</taxon>
        <taxon>Solanoideae</taxon>
        <taxon>Solaneae</taxon>
        <taxon>Solanum</taxon>
    </lineage>
</organism>
<sequence length="156" mass="17560">MSQLDLLSKHVMGGGLKSVNAVRTTDSAQRMPSLRINTIRKYNTWETKWWVLTQTTNDKVRTKLTQYEASIDSHGVTLDNLTSRLEAKEKGEAHLLDAPESVPTAMPSSELPQSMVAQPSVNDVIVHDGAEREEDRANDDLAEETDEEKLRREEVE</sequence>
<feature type="compositionally biased region" description="Polar residues" evidence="1">
    <location>
        <begin position="106"/>
        <end position="121"/>
    </location>
</feature>
<dbReference type="EnsemblPlants" id="PGSC0003DMT400085739">
    <property type="protein sequence ID" value="PGSC0003DMT400085739"/>
    <property type="gene ID" value="PGSC0003DMG400035310"/>
</dbReference>
<evidence type="ECO:0008006" key="4">
    <source>
        <dbReference type="Google" id="ProtNLM"/>
    </source>
</evidence>
<evidence type="ECO:0000256" key="1">
    <source>
        <dbReference type="SAM" id="MobiDB-lite"/>
    </source>
</evidence>
<protein>
    <recommendedName>
        <fullName evidence="4">Integrase core domain containing protein</fullName>
    </recommendedName>
</protein>
<name>M1DA63_SOLTU</name>
<evidence type="ECO:0000313" key="2">
    <source>
        <dbReference type="EnsemblPlants" id="PGSC0003DMT400085739"/>
    </source>
</evidence>
<reference evidence="2" key="2">
    <citation type="submission" date="2015-06" db="UniProtKB">
        <authorList>
            <consortium name="EnsemblPlants"/>
        </authorList>
    </citation>
    <scope>IDENTIFICATION</scope>
    <source>
        <strain evidence="2">DM1-3 516 R44</strain>
    </source>
</reference>
<dbReference type="Proteomes" id="UP000011115">
    <property type="component" value="Unassembled WGS sequence"/>
</dbReference>
<feature type="compositionally biased region" description="Basic and acidic residues" evidence="1">
    <location>
        <begin position="125"/>
        <end position="139"/>
    </location>
</feature>
<accession>M1DA63</accession>
<dbReference type="AlphaFoldDB" id="M1DA63"/>
<dbReference type="InParanoid" id="M1DA63"/>
<keyword evidence="3" id="KW-1185">Reference proteome</keyword>
<evidence type="ECO:0000313" key="3">
    <source>
        <dbReference type="Proteomes" id="UP000011115"/>
    </source>
</evidence>
<proteinExistence type="predicted"/>
<dbReference type="HOGENOM" id="CLU_1689811_0_0_1"/>
<dbReference type="Gramene" id="PGSC0003DMT400085739">
    <property type="protein sequence ID" value="PGSC0003DMT400085739"/>
    <property type="gene ID" value="PGSC0003DMG400035310"/>
</dbReference>
<reference evidence="3" key="1">
    <citation type="journal article" date="2011" name="Nature">
        <title>Genome sequence and analysis of the tuber crop potato.</title>
        <authorList>
            <consortium name="The Potato Genome Sequencing Consortium"/>
        </authorList>
    </citation>
    <scope>NUCLEOTIDE SEQUENCE [LARGE SCALE GENOMIC DNA]</scope>
    <source>
        <strain evidence="3">cv. DM1-3 516 R44</strain>
    </source>
</reference>